<feature type="domain" description="DUF5753" evidence="1">
    <location>
        <begin position="54"/>
        <end position="229"/>
    </location>
</feature>
<reference evidence="2 3" key="1">
    <citation type="submission" date="2019-03" db="EMBL/GenBank/DDBJ databases">
        <title>Genomic Encyclopedia of Type Strains, Phase IV (KMG-IV): sequencing the most valuable type-strain genomes for metagenomic binning, comparative biology and taxonomic classification.</title>
        <authorList>
            <person name="Goeker M."/>
        </authorList>
    </citation>
    <scope>NUCLEOTIDE SEQUENCE [LARGE SCALE GENOMIC DNA]</scope>
    <source>
        <strain evidence="2 3">DSM 46770</strain>
    </source>
</reference>
<dbReference type="AlphaFoldDB" id="A0A4R6UZU1"/>
<dbReference type="Pfam" id="PF19054">
    <property type="entry name" value="DUF5753"/>
    <property type="match status" value="1"/>
</dbReference>
<name>A0A4R6UZU1_9ACTN</name>
<dbReference type="Proteomes" id="UP000295281">
    <property type="component" value="Unassembled WGS sequence"/>
</dbReference>
<evidence type="ECO:0000313" key="3">
    <source>
        <dbReference type="Proteomes" id="UP000295281"/>
    </source>
</evidence>
<evidence type="ECO:0000313" key="2">
    <source>
        <dbReference type="EMBL" id="TDQ53112.1"/>
    </source>
</evidence>
<comment type="caution">
    <text evidence="2">The sequence shown here is derived from an EMBL/GenBank/DDBJ whole genome shotgun (WGS) entry which is preliminary data.</text>
</comment>
<proteinExistence type="predicted"/>
<gene>
    <name evidence="2" type="ORF">EV190_105234</name>
</gene>
<dbReference type="EMBL" id="SNYN01000005">
    <property type="protein sequence ID" value="TDQ53112.1"/>
    <property type="molecule type" value="Genomic_DNA"/>
</dbReference>
<keyword evidence="3" id="KW-1185">Reference proteome</keyword>
<accession>A0A4R6UZU1</accession>
<organism evidence="2 3">
    <name type="scientific">Actinorugispora endophytica</name>
    <dbReference type="NCBI Taxonomy" id="1605990"/>
    <lineage>
        <taxon>Bacteria</taxon>
        <taxon>Bacillati</taxon>
        <taxon>Actinomycetota</taxon>
        <taxon>Actinomycetes</taxon>
        <taxon>Streptosporangiales</taxon>
        <taxon>Nocardiopsidaceae</taxon>
        <taxon>Actinorugispora</taxon>
    </lineage>
</organism>
<sequence length="238" mass="26963">MELNKWKRPDPVIVRALATLYKASEEATEALVTLAKQSRTKGWWEKFDDVFTDAYVGFEAEASTISTYQTMVVPGLLQTPEYAAAVDRALHLNNASATERAVAARMERQEILDREDAPKLWVVIDESALMRPAGGKAVMRAQIEKLIRLSEEANTVRIQVLPLDRGLHPGITGPLTLLDFPNPMDRPIAYFETRTDGVYQEDRAVVETYREAWDDIRVMADHPEASTARMVQLIKRYE</sequence>
<evidence type="ECO:0000259" key="1">
    <source>
        <dbReference type="Pfam" id="PF19054"/>
    </source>
</evidence>
<dbReference type="InterPro" id="IPR043917">
    <property type="entry name" value="DUF5753"/>
</dbReference>
<protein>
    <recommendedName>
        <fullName evidence="1">DUF5753 domain-containing protein</fullName>
    </recommendedName>
</protein>